<evidence type="ECO:0000313" key="8">
    <source>
        <dbReference type="EMBL" id="SJZ48884.1"/>
    </source>
</evidence>
<accession>A0A1T4L2E3</accession>
<organism evidence="8 9">
    <name type="scientific">Enhydrobacter aerosaccus</name>
    <dbReference type="NCBI Taxonomy" id="225324"/>
    <lineage>
        <taxon>Bacteria</taxon>
        <taxon>Pseudomonadati</taxon>
        <taxon>Pseudomonadota</taxon>
        <taxon>Alphaproteobacteria</taxon>
        <taxon>Hyphomicrobiales</taxon>
        <taxon>Enhydrobacter</taxon>
    </lineage>
</organism>
<dbReference type="HAMAP" id="MF_02071">
    <property type="entry name" value="RlpA"/>
    <property type="match status" value="1"/>
</dbReference>
<dbReference type="GO" id="GO:0000270">
    <property type="term" value="P:peptidoglycan metabolic process"/>
    <property type="evidence" value="ECO:0007669"/>
    <property type="project" value="UniProtKB-UniRule"/>
</dbReference>
<dbReference type="InterPro" id="IPR009009">
    <property type="entry name" value="RlpA-like_DPBB"/>
</dbReference>
<evidence type="ECO:0000259" key="7">
    <source>
        <dbReference type="PROSITE" id="PS51724"/>
    </source>
</evidence>
<dbReference type="SUPFAM" id="SSF50685">
    <property type="entry name" value="Barwin-like endoglucanases"/>
    <property type="match status" value="1"/>
</dbReference>
<comment type="function">
    <text evidence="4">Lytic transglycosylase with a strong preference for naked glycan strands that lack stem peptides.</text>
</comment>
<dbReference type="CDD" id="cd22268">
    <property type="entry name" value="DPBB_RlpA-like"/>
    <property type="match status" value="1"/>
</dbReference>
<dbReference type="InterPro" id="IPR034718">
    <property type="entry name" value="RlpA"/>
</dbReference>
<dbReference type="InterPro" id="IPR036908">
    <property type="entry name" value="RlpA-like_sf"/>
</dbReference>
<dbReference type="Pfam" id="PF03330">
    <property type="entry name" value="DPBB_1"/>
    <property type="match status" value="1"/>
</dbReference>
<reference evidence="9" key="1">
    <citation type="submission" date="2017-02" db="EMBL/GenBank/DDBJ databases">
        <authorList>
            <person name="Varghese N."/>
            <person name="Submissions S."/>
        </authorList>
    </citation>
    <scope>NUCLEOTIDE SEQUENCE [LARGE SCALE GENOMIC DNA]</scope>
    <source>
        <strain evidence="9">ATCC 27094</strain>
    </source>
</reference>
<dbReference type="Proteomes" id="UP000190092">
    <property type="component" value="Unassembled WGS sequence"/>
</dbReference>
<evidence type="ECO:0000256" key="1">
    <source>
        <dbReference type="ARBA" id="ARBA00022729"/>
    </source>
</evidence>
<dbReference type="EMBL" id="FUWJ01000001">
    <property type="protein sequence ID" value="SJZ48884.1"/>
    <property type="molecule type" value="Genomic_DNA"/>
</dbReference>
<dbReference type="InterPro" id="IPR012997">
    <property type="entry name" value="RplA"/>
</dbReference>
<keyword evidence="4" id="KW-0472">Membrane</keyword>
<dbReference type="PROSITE" id="PS51257">
    <property type="entry name" value="PROKAR_LIPOPROTEIN"/>
    <property type="match status" value="1"/>
</dbReference>
<protein>
    <recommendedName>
        <fullName evidence="4">Endolytic peptidoglycan transglycosylase RlpA</fullName>
        <ecNumber evidence="4">4.2.2.-</ecNumber>
    </recommendedName>
</protein>
<dbReference type="PROSITE" id="PS51724">
    <property type="entry name" value="SPOR"/>
    <property type="match status" value="1"/>
</dbReference>
<evidence type="ECO:0000256" key="5">
    <source>
        <dbReference type="RuleBase" id="RU003495"/>
    </source>
</evidence>
<evidence type="ECO:0000256" key="3">
    <source>
        <dbReference type="ARBA" id="ARBA00023316"/>
    </source>
</evidence>
<dbReference type="InterPro" id="IPR036680">
    <property type="entry name" value="SPOR-like_sf"/>
</dbReference>
<feature type="region of interest" description="Disordered" evidence="6">
    <location>
        <begin position="190"/>
        <end position="215"/>
    </location>
</feature>
<dbReference type="InterPro" id="IPR007730">
    <property type="entry name" value="SPOR-like_dom"/>
</dbReference>
<keyword evidence="1" id="KW-0732">Signal</keyword>
<dbReference type="STRING" id="225324.SAMN02745126_01309"/>
<dbReference type="GO" id="GO:0005886">
    <property type="term" value="C:plasma membrane"/>
    <property type="evidence" value="ECO:0007669"/>
    <property type="project" value="UniProtKB-SubCell"/>
</dbReference>
<dbReference type="EC" id="4.2.2.-" evidence="4"/>
<gene>
    <name evidence="4" type="primary">rlpA</name>
    <name evidence="8" type="ORF">SAMN02745126_01309</name>
</gene>
<dbReference type="Gene3D" id="2.40.40.10">
    <property type="entry name" value="RlpA-like domain"/>
    <property type="match status" value="1"/>
</dbReference>
<dbReference type="PANTHER" id="PTHR34183">
    <property type="entry name" value="ENDOLYTIC PEPTIDOGLYCAN TRANSGLYCOSYLASE RLPA"/>
    <property type="match status" value="1"/>
</dbReference>
<name>A0A1T4L2E3_9HYPH</name>
<feature type="domain" description="SPOR" evidence="7">
    <location>
        <begin position="251"/>
        <end position="329"/>
    </location>
</feature>
<dbReference type="GO" id="GO:0071555">
    <property type="term" value="P:cell wall organization"/>
    <property type="evidence" value="ECO:0007669"/>
    <property type="project" value="UniProtKB-KW"/>
</dbReference>
<proteinExistence type="inferred from homology"/>
<dbReference type="GO" id="GO:0008932">
    <property type="term" value="F:lytic endotransglycosylase activity"/>
    <property type="evidence" value="ECO:0007669"/>
    <property type="project" value="UniProtKB-UniRule"/>
</dbReference>
<evidence type="ECO:0000256" key="6">
    <source>
        <dbReference type="SAM" id="MobiDB-lite"/>
    </source>
</evidence>
<keyword evidence="2 4" id="KW-0456">Lyase</keyword>
<comment type="similarity">
    <text evidence="4 5">Belongs to the RlpA family.</text>
</comment>
<dbReference type="Pfam" id="PF05036">
    <property type="entry name" value="SPOR"/>
    <property type="match status" value="1"/>
</dbReference>
<keyword evidence="4" id="KW-0564">Palmitate</keyword>
<comment type="subcellular location">
    <subcellularLocation>
        <location evidence="4">Cell membrane</location>
        <topology evidence="4">Lipid-anchor</topology>
    </subcellularLocation>
</comment>
<dbReference type="PANTHER" id="PTHR34183:SF8">
    <property type="entry name" value="ENDOLYTIC PEPTIDOGLYCAN TRANSGLYCOSYLASE RLPA-RELATED"/>
    <property type="match status" value="1"/>
</dbReference>
<evidence type="ECO:0000256" key="2">
    <source>
        <dbReference type="ARBA" id="ARBA00023239"/>
    </source>
</evidence>
<dbReference type="NCBIfam" id="TIGR00413">
    <property type="entry name" value="rlpA"/>
    <property type="match status" value="1"/>
</dbReference>
<evidence type="ECO:0000256" key="4">
    <source>
        <dbReference type="HAMAP-Rule" id="MF_02071"/>
    </source>
</evidence>
<evidence type="ECO:0000313" key="9">
    <source>
        <dbReference type="Proteomes" id="UP000190092"/>
    </source>
</evidence>
<dbReference type="Gene3D" id="3.30.70.1070">
    <property type="entry name" value="Sporulation related repeat"/>
    <property type="match status" value="1"/>
</dbReference>
<keyword evidence="3 4" id="KW-0961">Cell wall biogenesis/degradation</keyword>
<keyword evidence="4 8" id="KW-0449">Lipoprotein</keyword>
<feature type="compositionally biased region" description="Low complexity" evidence="6">
    <location>
        <begin position="197"/>
        <end position="207"/>
    </location>
</feature>
<dbReference type="SUPFAM" id="SSF110997">
    <property type="entry name" value="Sporulation related repeat"/>
    <property type="match status" value="1"/>
</dbReference>
<keyword evidence="9" id="KW-1185">Reference proteome</keyword>
<sequence>MAPLADRRRLDAVFALKTLALVLVAASLAGCGSHRGGAPSTASRGTYKVGAPYTIDGVTYVPQEEFNHVETGTASWYGPGFHGKYTANGEVYNQAERTAAHRTLQMPAIVRVTNLDNGQSTTVRINDRGPYARSRILDVSRATAEELGMIRTGTAHIRIDQLPNESMAVKEVALGGGGPAEQMAAVARVSSGRGGTAASPPAVVQAAQPPPPPPVVQQPPVWTAPVPVQQPAPRPFTSPSNVTVASLAAASHAAGGFFVQAGSFSSMTNAERQRDLVASYGTTEISQGTAGGREVFRVRLGPYTTSDAAGIVADRLKRSGYGDARVVAD</sequence>
<keyword evidence="4" id="KW-1003">Cell membrane</keyword>
<dbReference type="GO" id="GO:0042834">
    <property type="term" value="F:peptidoglycan binding"/>
    <property type="evidence" value="ECO:0007669"/>
    <property type="project" value="InterPro"/>
</dbReference>
<dbReference type="AlphaFoldDB" id="A0A1T4L2E3"/>